<feature type="region of interest" description="Disordered" evidence="1">
    <location>
        <begin position="1"/>
        <end position="37"/>
    </location>
</feature>
<dbReference type="OMA" id="RDVECSL"/>
<dbReference type="PANTHER" id="PTHR12356">
    <property type="entry name" value="NUCLEAR MOVEMENT PROTEIN NUDC"/>
    <property type="match status" value="1"/>
</dbReference>
<keyword evidence="4" id="KW-1185">Reference proteome</keyword>
<dbReference type="PANTHER" id="PTHR12356:SF18">
    <property type="entry name" value="NUDC DOMAIN-CONTAINING PROTEIN 2"/>
    <property type="match status" value="1"/>
</dbReference>
<dbReference type="Gene3D" id="2.60.40.790">
    <property type="match status" value="1"/>
</dbReference>
<dbReference type="GO" id="GO:0051082">
    <property type="term" value="F:unfolded protein binding"/>
    <property type="evidence" value="ECO:0007669"/>
    <property type="project" value="TreeGrafter"/>
</dbReference>
<proteinExistence type="predicted"/>
<dbReference type="InterPro" id="IPR007052">
    <property type="entry name" value="CS_dom"/>
</dbReference>
<dbReference type="InterPro" id="IPR037898">
    <property type="entry name" value="NudC_fam"/>
</dbReference>
<feature type="domain" description="CS" evidence="2">
    <location>
        <begin position="58"/>
        <end position="146"/>
    </location>
</feature>
<dbReference type="AlphaFoldDB" id="A0A0G4J4R3"/>
<accession>A0A0G4J4R3</accession>
<dbReference type="PROSITE" id="PS51203">
    <property type="entry name" value="CS"/>
    <property type="match status" value="1"/>
</dbReference>
<sequence length="205" mass="22623">MGARAGSQRRRRREDGTRGARGLPGHGLRHCASPAPTPRTMAIASSVTRGKRKQFVVDGTVVYEWMQTLDGVEMFMRPPEGVRAKDLDIAITSDHLRVGLKGNPPFIDEDLFGRVVVKDSMWTLDSGEICIDFKKATAAETWSSVLKGKGALNVAEVAAERQNLLLERFQAENPGFDFSNAEFTGQAPDARDFMGGLDYNRLNPR</sequence>
<dbReference type="STRING" id="37360.A0A0G4J4R3"/>
<protein>
    <recommendedName>
        <fullName evidence="2">CS domain-containing protein</fullName>
    </recommendedName>
</protein>
<dbReference type="Pfam" id="PF04969">
    <property type="entry name" value="CS"/>
    <property type="match status" value="1"/>
</dbReference>
<dbReference type="OrthoDB" id="515366at2759"/>
<evidence type="ECO:0000256" key="1">
    <source>
        <dbReference type="SAM" id="MobiDB-lite"/>
    </source>
</evidence>
<evidence type="ECO:0000259" key="2">
    <source>
        <dbReference type="PROSITE" id="PS51203"/>
    </source>
</evidence>
<dbReference type="Proteomes" id="UP000039324">
    <property type="component" value="Unassembled WGS sequence"/>
</dbReference>
<reference evidence="3 4" key="1">
    <citation type="submission" date="2015-02" db="EMBL/GenBank/DDBJ databases">
        <authorList>
            <person name="Chooi Y.-H."/>
        </authorList>
    </citation>
    <scope>NUCLEOTIDE SEQUENCE [LARGE SCALE GENOMIC DNA]</scope>
    <source>
        <strain evidence="3">E3</strain>
    </source>
</reference>
<dbReference type="EMBL" id="CDSF01000130">
    <property type="protein sequence ID" value="CEP02507.1"/>
    <property type="molecule type" value="Genomic_DNA"/>
</dbReference>
<evidence type="ECO:0000313" key="4">
    <source>
        <dbReference type="Proteomes" id="UP000039324"/>
    </source>
</evidence>
<dbReference type="GO" id="GO:0006457">
    <property type="term" value="P:protein folding"/>
    <property type="evidence" value="ECO:0007669"/>
    <property type="project" value="TreeGrafter"/>
</dbReference>
<dbReference type="SUPFAM" id="SSF49764">
    <property type="entry name" value="HSP20-like chaperones"/>
    <property type="match status" value="1"/>
</dbReference>
<dbReference type="CDD" id="cd06467">
    <property type="entry name" value="p23_NUDC_like"/>
    <property type="match status" value="1"/>
</dbReference>
<organism evidence="3 4">
    <name type="scientific">Plasmodiophora brassicae</name>
    <name type="common">Clubroot disease agent</name>
    <dbReference type="NCBI Taxonomy" id="37360"/>
    <lineage>
        <taxon>Eukaryota</taxon>
        <taxon>Sar</taxon>
        <taxon>Rhizaria</taxon>
        <taxon>Endomyxa</taxon>
        <taxon>Phytomyxea</taxon>
        <taxon>Plasmodiophorida</taxon>
        <taxon>Plasmodiophoridae</taxon>
        <taxon>Plasmodiophora</taxon>
    </lineage>
</organism>
<evidence type="ECO:0000313" key="3">
    <source>
        <dbReference type="EMBL" id="CEP02507.1"/>
    </source>
</evidence>
<gene>
    <name evidence="3" type="ORF">PBRA_009091</name>
</gene>
<dbReference type="GO" id="GO:0005737">
    <property type="term" value="C:cytoplasm"/>
    <property type="evidence" value="ECO:0007669"/>
    <property type="project" value="TreeGrafter"/>
</dbReference>
<dbReference type="InterPro" id="IPR008978">
    <property type="entry name" value="HSP20-like_chaperone"/>
</dbReference>
<name>A0A0G4J4R3_PLABS</name>